<dbReference type="Proteomes" id="UP001237642">
    <property type="component" value="Unassembled WGS sequence"/>
</dbReference>
<evidence type="ECO:0000313" key="1">
    <source>
        <dbReference type="EMBL" id="KAK1357852.1"/>
    </source>
</evidence>
<name>A0AAD8H1A5_9APIA</name>
<dbReference type="CDD" id="cd02120">
    <property type="entry name" value="PA_subtilisin_like"/>
    <property type="match status" value="1"/>
</dbReference>
<gene>
    <name evidence="1" type="ORF">POM88_051108</name>
</gene>
<sequence length="127" mass="13995">MKIKISKFDQVTPLKYPLIDGVSVKCRSHNISDDLARNCGPGSLDKSKVKGRIILCFNEIGGAAYKMKEIELKILEIIGQGGRGVILVQDDFKIESSTVLPGFLKFPCTFISSKDGNATLSYIRSNR</sequence>
<reference evidence="1" key="1">
    <citation type="submission" date="2023-02" db="EMBL/GenBank/DDBJ databases">
        <title>Genome of toxic invasive species Heracleum sosnowskyi carries increased number of genes despite the absence of recent whole-genome duplications.</title>
        <authorList>
            <person name="Schelkunov M."/>
            <person name="Shtratnikova V."/>
            <person name="Makarenko M."/>
            <person name="Klepikova A."/>
            <person name="Omelchenko D."/>
            <person name="Novikova G."/>
            <person name="Obukhova E."/>
            <person name="Bogdanov V."/>
            <person name="Penin A."/>
            <person name="Logacheva M."/>
        </authorList>
    </citation>
    <scope>NUCLEOTIDE SEQUENCE</scope>
    <source>
        <strain evidence="1">Hsosn_3</strain>
        <tissue evidence="1">Leaf</tissue>
    </source>
</reference>
<protein>
    <submittedName>
        <fullName evidence="1">Uncharacterized protein</fullName>
    </submittedName>
</protein>
<reference evidence="1" key="2">
    <citation type="submission" date="2023-05" db="EMBL/GenBank/DDBJ databases">
        <authorList>
            <person name="Schelkunov M.I."/>
        </authorList>
    </citation>
    <scope>NUCLEOTIDE SEQUENCE</scope>
    <source>
        <strain evidence="1">Hsosn_3</strain>
        <tissue evidence="1">Leaf</tissue>
    </source>
</reference>
<keyword evidence="2" id="KW-1185">Reference proteome</keyword>
<comment type="caution">
    <text evidence="1">The sequence shown here is derived from an EMBL/GenBank/DDBJ whole genome shotgun (WGS) entry which is preliminary data.</text>
</comment>
<evidence type="ECO:0000313" key="2">
    <source>
        <dbReference type="Proteomes" id="UP001237642"/>
    </source>
</evidence>
<accession>A0AAD8H1A5</accession>
<dbReference type="AlphaFoldDB" id="A0AAD8H1A5"/>
<dbReference type="EMBL" id="JAUIZM010000011">
    <property type="protein sequence ID" value="KAK1357852.1"/>
    <property type="molecule type" value="Genomic_DNA"/>
</dbReference>
<organism evidence="1 2">
    <name type="scientific">Heracleum sosnowskyi</name>
    <dbReference type="NCBI Taxonomy" id="360622"/>
    <lineage>
        <taxon>Eukaryota</taxon>
        <taxon>Viridiplantae</taxon>
        <taxon>Streptophyta</taxon>
        <taxon>Embryophyta</taxon>
        <taxon>Tracheophyta</taxon>
        <taxon>Spermatophyta</taxon>
        <taxon>Magnoliopsida</taxon>
        <taxon>eudicotyledons</taxon>
        <taxon>Gunneridae</taxon>
        <taxon>Pentapetalae</taxon>
        <taxon>asterids</taxon>
        <taxon>campanulids</taxon>
        <taxon>Apiales</taxon>
        <taxon>Apiaceae</taxon>
        <taxon>Apioideae</taxon>
        <taxon>apioid superclade</taxon>
        <taxon>Tordylieae</taxon>
        <taxon>Tordyliinae</taxon>
        <taxon>Heracleum</taxon>
    </lineage>
</organism>
<dbReference type="Gene3D" id="3.50.30.30">
    <property type="match status" value="1"/>
</dbReference>
<proteinExistence type="predicted"/>